<keyword evidence="2" id="KW-1185">Reference proteome</keyword>
<evidence type="ECO:0000313" key="1">
    <source>
        <dbReference type="EMBL" id="OQP42582.1"/>
    </source>
</evidence>
<proteinExistence type="predicted"/>
<dbReference type="EMBL" id="LWBO01000044">
    <property type="protein sequence ID" value="OQP42582.1"/>
    <property type="molecule type" value="Genomic_DNA"/>
</dbReference>
<protein>
    <submittedName>
        <fullName evidence="1">Uncharacterized protein</fullName>
    </submittedName>
</protein>
<accession>A0ABX3NU32</accession>
<dbReference type="Proteomes" id="UP000192277">
    <property type="component" value="Unassembled WGS sequence"/>
</dbReference>
<gene>
    <name evidence="1" type="ORF">A4D02_13535</name>
</gene>
<sequence>MDIKLKKGIGDFTFGMKAADVTAKLGKPDKIYEDEEDENELIYQYNKSKIKFTFYQEHEGKLGYIRCASPKLTYQGKPIIQAPADAVIKDVFGSQIDDWQEEDYNSFATYISEKYWLVLNAEYDEVTDIELGVPFKNDEEYDWG</sequence>
<dbReference type="RefSeq" id="WP_014220888.1">
    <property type="nucleotide sequence ID" value="NZ_LWBO01000044.1"/>
</dbReference>
<reference evidence="1 2" key="1">
    <citation type="submission" date="2016-04" db="EMBL/GenBank/DDBJ databases">
        <authorList>
            <person name="Chen L."/>
            <person name="Zhuang W."/>
            <person name="Wang G."/>
        </authorList>
    </citation>
    <scope>NUCLEOTIDE SEQUENCE [LARGE SCALE GENOMIC DNA]</scope>
    <source>
        <strain evidence="2">GR20</strain>
    </source>
</reference>
<organism evidence="1 2">
    <name type="scientific">Niastella koreensis</name>
    <dbReference type="NCBI Taxonomy" id="354356"/>
    <lineage>
        <taxon>Bacteria</taxon>
        <taxon>Pseudomonadati</taxon>
        <taxon>Bacteroidota</taxon>
        <taxon>Chitinophagia</taxon>
        <taxon>Chitinophagales</taxon>
        <taxon>Chitinophagaceae</taxon>
        <taxon>Niastella</taxon>
    </lineage>
</organism>
<name>A0ABX3NU32_9BACT</name>
<evidence type="ECO:0000313" key="2">
    <source>
        <dbReference type="Proteomes" id="UP000192277"/>
    </source>
</evidence>
<comment type="caution">
    <text evidence="1">The sequence shown here is derived from an EMBL/GenBank/DDBJ whole genome shotgun (WGS) entry which is preliminary data.</text>
</comment>